<gene>
    <name evidence="9" type="ORF">K444DRAFT_525827</name>
</gene>
<comment type="similarity">
    <text evidence="7">Belongs to the velvet family. VeA subfamily.</text>
</comment>
<dbReference type="InterPro" id="IPR037525">
    <property type="entry name" value="Velvet_dom"/>
</dbReference>
<keyword evidence="3" id="KW-0963">Cytoplasm</keyword>
<evidence type="ECO:0000259" key="8">
    <source>
        <dbReference type="PROSITE" id="PS51821"/>
    </source>
</evidence>
<dbReference type="STRING" id="1095630.A0A2J6TDX6"/>
<feature type="domain" description="Velvet" evidence="8">
    <location>
        <begin position="15"/>
        <end position="219"/>
    </location>
</feature>
<dbReference type="AlphaFoldDB" id="A0A2J6TDX6"/>
<evidence type="ECO:0000256" key="6">
    <source>
        <dbReference type="ARBA" id="ARBA00023242"/>
    </source>
</evidence>
<dbReference type="OrthoDB" id="5384689at2759"/>
<dbReference type="GO" id="GO:0005634">
    <property type="term" value="C:nucleus"/>
    <property type="evidence" value="ECO:0007669"/>
    <property type="project" value="UniProtKB-SubCell"/>
</dbReference>
<dbReference type="InParanoid" id="A0A2J6TDX6"/>
<evidence type="ECO:0000313" key="9">
    <source>
        <dbReference type="EMBL" id="PMD61220.1"/>
    </source>
</evidence>
<feature type="non-terminal residue" evidence="9">
    <location>
        <position position="228"/>
    </location>
</feature>
<dbReference type="EMBL" id="KZ613786">
    <property type="protein sequence ID" value="PMD61220.1"/>
    <property type="molecule type" value="Genomic_DNA"/>
</dbReference>
<dbReference type="RefSeq" id="XP_024738124.1">
    <property type="nucleotide sequence ID" value="XM_024874485.1"/>
</dbReference>
<dbReference type="Pfam" id="PF11754">
    <property type="entry name" value="Velvet"/>
    <property type="match status" value="2"/>
</dbReference>
<dbReference type="Gene3D" id="2.60.40.3960">
    <property type="entry name" value="Velvet domain"/>
    <property type="match status" value="1"/>
</dbReference>
<sequence>MVKDGSSFSRTTADNRLLTYILNVIQQPQRARACGSSAKSASLARPIDPPPLLSLLIFELRNGVQTDITFSYDALFFVFASLEVARVASHGRFHLGKNPPVPILTGHPVSGGCYLDRPHEGIFFPFPDLSVRDEGRYRLCFNLYETIKNIEDHESTGNEPPLCPGPAISTVSPSEVTHWRLEVKSADFSVYMAKKFPGLTESTPLTRILAEQGCRVRVRREVRKRRKE</sequence>
<dbReference type="GeneID" id="36582565"/>
<evidence type="ECO:0000256" key="7">
    <source>
        <dbReference type="ARBA" id="ARBA00038005"/>
    </source>
</evidence>
<accession>A0A2J6TDX6</accession>
<comment type="subcellular location">
    <subcellularLocation>
        <location evidence="2">Cytoplasm</location>
    </subcellularLocation>
    <subcellularLocation>
        <location evidence="1">Nucleus</location>
    </subcellularLocation>
</comment>
<dbReference type="Proteomes" id="UP000235371">
    <property type="component" value="Unassembled WGS sequence"/>
</dbReference>
<proteinExistence type="inferred from homology"/>
<dbReference type="PANTHER" id="PTHR33572:SF14">
    <property type="entry name" value="DEVELOPMENTAL AND SECONDARY METABOLISM REGULATOR VEA"/>
    <property type="match status" value="1"/>
</dbReference>
<evidence type="ECO:0000256" key="1">
    <source>
        <dbReference type="ARBA" id="ARBA00004123"/>
    </source>
</evidence>
<name>A0A2J6TDX6_9HELO</name>
<protein>
    <recommendedName>
        <fullName evidence="8">Velvet domain-containing protein</fullName>
    </recommendedName>
</protein>
<dbReference type="InterPro" id="IPR038491">
    <property type="entry name" value="Velvet_dom_sf"/>
</dbReference>
<evidence type="ECO:0000313" key="10">
    <source>
        <dbReference type="Proteomes" id="UP000235371"/>
    </source>
</evidence>
<organism evidence="9 10">
    <name type="scientific">Hyaloscypha bicolor E</name>
    <dbReference type="NCBI Taxonomy" id="1095630"/>
    <lineage>
        <taxon>Eukaryota</taxon>
        <taxon>Fungi</taxon>
        <taxon>Dikarya</taxon>
        <taxon>Ascomycota</taxon>
        <taxon>Pezizomycotina</taxon>
        <taxon>Leotiomycetes</taxon>
        <taxon>Helotiales</taxon>
        <taxon>Hyaloscyphaceae</taxon>
        <taxon>Hyaloscypha</taxon>
        <taxon>Hyaloscypha bicolor</taxon>
    </lineage>
</organism>
<keyword evidence="10" id="KW-1185">Reference proteome</keyword>
<dbReference type="PROSITE" id="PS51821">
    <property type="entry name" value="VELVET"/>
    <property type="match status" value="1"/>
</dbReference>
<dbReference type="PANTHER" id="PTHR33572">
    <property type="entry name" value="SPORE DEVELOPMENT REGULATOR VOSA"/>
    <property type="match status" value="1"/>
</dbReference>
<reference evidence="9 10" key="1">
    <citation type="submission" date="2016-04" db="EMBL/GenBank/DDBJ databases">
        <title>A degradative enzymes factory behind the ericoid mycorrhizal symbiosis.</title>
        <authorList>
            <consortium name="DOE Joint Genome Institute"/>
            <person name="Martino E."/>
            <person name="Morin E."/>
            <person name="Grelet G."/>
            <person name="Kuo A."/>
            <person name="Kohler A."/>
            <person name="Daghino S."/>
            <person name="Barry K."/>
            <person name="Choi C."/>
            <person name="Cichocki N."/>
            <person name="Clum A."/>
            <person name="Copeland A."/>
            <person name="Hainaut M."/>
            <person name="Haridas S."/>
            <person name="Labutti K."/>
            <person name="Lindquist E."/>
            <person name="Lipzen A."/>
            <person name="Khouja H.-R."/>
            <person name="Murat C."/>
            <person name="Ohm R."/>
            <person name="Olson A."/>
            <person name="Spatafora J."/>
            <person name="Veneault-Fourrey C."/>
            <person name="Henrissat B."/>
            <person name="Grigoriev I."/>
            <person name="Martin F."/>
            <person name="Perotto S."/>
        </authorList>
    </citation>
    <scope>NUCLEOTIDE SEQUENCE [LARGE SCALE GENOMIC DNA]</scope>
    <source>
        <strain evidence="9 10">E</strain>
    </source>
</reference>
<evidence type="ECO:0000256" key="2">
    <source>
        <dbReference type="ARBA" id="ARBA00004496"/>
    </source>
</evidence>
<dbReference type="GO" id="GO:0005737">
    <property type="term" value="C:cytoplasm"/>
    <property type="evidence" value="ECO:0007669"/>
    <property type="project" value="UniProtKB-SubCell"/>
</dbReference>
<dbReference type="InterPro" id="IPR021740">
    <property type="entry name" value="Velvet"/>
</dbReference>
<evidence type="ECO:0000256" key="3">
    <source>
        <dbReference type="ARBA" id="ARBA00022490"/>
    </source>
</evidence>
<evidence type="ECO:0000256" key="5">
    <source>
        <dbReference type="ARBA" id="ARBA00023163"/>
    </source>
</evidence>
<evidence type="ECO:0000256" key="4">
    <source>
        <dbReference type="ARBA" id="ARBA00023015"/>
    </source>
</evidence>
<keyword evidence="5" id="KW-0804">Transcription</keyword>
<keyword evidence="4" id="KW-0805">Transcription regulation</keyword>
<keyword evidence="6" id="KW-0539">Nucleus</keyword>